<feature type="coiled-coil region" evidence="1">
    <location>
        <begin position="768"/>
        <end position="880"/>
    </location>
</feature>
<feature type="compositionally biased region" description="Basic and acidic residues" evidence="2">
    <location>
        <begin position="498"/>
        <end position="518"/>
    </location>
</feature>
<reference evidence="3" key="1">
    <citation type="submission" date="2016-06" db="EMBL/GenBank/DDBJ databases">
        <authorList>
            <person name="Cuomo C."/>
            <person name="Litvintseva A."/>
            <person name="Heitman J."/>
            <person name="Chen Y."/>
            <person name="Sun S."/>
            <person name="Springer D."/>
            <person name="Dromer F."/>
            <person name="Young S."/>
            <person name="Zeng Q."/>
            <person name="Chapman S."/>
            <person name="Gujja S."/>
            <person name="Saif S."/>
            <person name="Birren B."/>
        </authorList>
    </citation>
    <scope>NUCLEOTIDE SEQUENCE</scope>
    <source>
        <strain evidence="3">CBS 7841</strain>
    </source>
</reference>
<dbReference type="GO" id="GO:0007094">
    <property type="term" value="P:mitotic spindle assembly checkpoint signaling"/>
    <property type="evidence" value="ECO:0007669"/>
    <property type="project" value="TreeGrafter"/>
</dbReference>
<dbReference type="Pfam" id="PF15402">
    <property type="entry name" value="MELT_2"/>
    <property type="match status" value="2"/>
</dbReference>
<reference evidence="3" key="3">
    <citation type="submission" date="2024-01" db="EMBL/GenBank/DDBJ databases">
        <authorList>
            <person name="Coelho M.A."/>
            <person name="David-Palma M."/>
            <person name="Shea T."/>
            <person name="Sun S."/>
            <person name="Cuomo C.A."/>
            <person name="Heitman J."/>
        </authorList>
    </citation>
    <scope>NUCLEOTIDE SEQUENCE</scope>
    <source>
        <strain evidence="3">CBS 7841</strain>
    </source>
</reference>
<evidence type="ECO:0000256" key="1">
    <source>
        <dbReference type="SAM" id="Coils"/>
    </source>
</evidence>
<dbReference type="Pfam" id="PF18210">
    <property type="entry name" value="Knl1_RWD_C"/>
    <property type="match status" value="1"/>
</dbReference>
<protein>
    <submittedName>
        <fullName evidence="3">Uncharacterized protein</fullName>
    </submittedName>
</protein>
<feature type="region of interest" description="Disordered" evidence="2">
    <location>
        <begin position="272"/>
        <end position="291"/>
    </location>
</feature>
<dbReference type="GO" id="GO:0034501">
    <property type="term" value="P:protein localization to kinetochore"/>
    <property type="evidence" value="ECO:0007669"/>
    <property type="project" value="TreeGrafter"/>
</dbReference>
<dbReference type="RefSeq" id="XP_066069787.1">
    <property type="nucleotide sequence ID" value="XM_066213690.1"/>
</dbReference>
<gene>
    <name evidence="3" type="ORF">L203_104303</name>
</gene>
<dbReference type="GeneID" id="91088513"/>
<feature type="region of interest" description="Disordered" evidence="2">
    <location>
        <begin position="497"/>
        <end position="520"/>
    </location>
</feature>
<accession>A0A1E3I5K9</accession>
<feature type="compositionally biased region" description="Polar residues" evidence="2">
    <location>
        <begin position="427"/>
        <end position="458"/>
    </location>
</feature>
<dbReference type="InterPro" id="IPR040850">
    <property type="entry name" value="Knl1_RWD_C"/>
</dbReference>
<dbReference type="InterPro" id="IPR013253">
    <property type="entry name" value="Spc7_domain"/>
</dbReference>
<feature type="compositionally biased region" description="Polar residues" evidence="2">
    <location>
        <begin position="556"/>
        <end position="568"/>
    </location>
</feature>
<dbReference type="EMBL" id="CP143788">
    <property type="protein sequence ID" value="WVN89087.1"/>
    <property type="molecule type" value="Genomic_DNA"/>
</dbReference>
<dbReference type="GO" id="GO:0000776">
    <property type="term" value="C:kinetochore"/>
    <property type="evidence" value="ECO:0007669"/>
    <property type="project" value="TreeGrafter"/>
</dbReference>
<dbReference type="AlphaFoldDB" id="A0A1E3I5K9"/>
<dbReference type="VEuPathDB" id="FungiDB:L203_05310"/>
<proteinExistence type="predicted"/>
<name>A0A1E3I5K9_9TREE</name>
<dbReference type="Pfam" id="PF08317">
    <property type="entry name" value="Spc7"/>
    <property type="match status" value="1"/>
</dbReference>
<reference evidence="3" key="2">
    <citation type="journal article" date="2022" name="Elife">
        <title>Obligate sexual reproduction of a homothallic fungus closely related to the Cryptococcus pathogenic species complex.</title>
        <authorList>
            <person name="Passer A.R."/>
            <person name="Clancey S.A."/>
            <person name="Shea T."/>
            <person name="David-Palma M."/>
            <person name="Averette A.F."/>
            <person name="Boekhout T."/>
            <person name="Porcel B.M."/>
            <person name="Nowrousian M."/>
            <person name="Cuomo C.A."/>
            <person name="Sun S."/>
            <person name="Heitman J."/>
            <person name="Coelho M.A."/>
        </authorList>
    </citation>
    <scope>NUCLEOTIDE SEQUENCE</scope>
    <source>
        <strain evidence="3">CBS 7841</strain>
    </source>
</reference>
<dbReference type="KEGG" id="cdep:91088513"/>
<feature type="region of interest" description="Disordered" evidence="2">
    <location>
        <begin position="1"/>
        <end position="20"/>
    </location>
</feature>
<organism evidence="3 4">
    <name type="scientific">Cryptococcus depauperatus CBS 7841</name>
    <dbReference type="NCBI Taxonomy" id="1295531"/>
    <lineage>
        <taxon>Eukaryota</taxon>
        <taxon>Fungi</taxon>
        <taxon>Dikarya</taxon>
        <taxon>Basidiomycota</taxon>
        <taxon>Agaricomycotina</taxon>
        <taxon>Tremellomycetes</taxon>
        <taxon>Tremellales</taxon>
        <taxon>Cryptococcaceae</taxon>
        <taxon>Cryptococcus</taxon>
    </lineage>
</organism>
<dbReference type="GO" id="GO:1990758">
    <property type="term" value="P:mitotic sister chromatid biorientation"/>
    <property type="evidence" value="ECO:0007669"/>
    <property type="project" value="TreeGrafter"/>
</dbReference>
<dbReference type="Proteomes" id="UP000094043">
    <property type="component" value="Chromosome 5"/>
</dbReference>
<feature type="compositionally biased region" description="Polar residues" evidence="2">
    <location>
        <begin position="176"/>
        <end position="190"/>
    </location>
</feature>
<feature type="region of interest" description="Disordered" evidence="2">
    <location>
        <begin position="543"/>
        <end position="568"/>
    </location>
</feature>
<dbReference type="PANTHER" id="PTHR28260:SF1">
    <property type="entry name" value="SPINDLE POLE BODY COMPONENT SPC105"/>
    <property type="match status" value="1"/>
</dbReference>
<feature type="region of interest" description="Disordered" evidence="2">
    <location>
        <begin position="161"/>
        <end position="190"/>
    </location>
</feature>
<dbReference type="PANTHER" id="PTHR28260">
    <property type="entry name" value="SPINDLE POLE BODY COMPONENT SPC105"/>
    <property type="match status" value="1"/>
</dbReference>
<evidence type="ECO:0000256" key="2">
    <source>
        <dbReference type="SAM" id="MobiDB-lite"/>
    </source>
</evidence>
<evidence type="ECO:0000313" key="3">
    <source>
        <dbReference type="EMBL" id="WVN89087.1"/>
    </source>
</evidence>
<sequence length="1113" mass="124044">MSLASRSPKSRKSLSAFDQNIDNNVHRSHVPVKQGGRRGVVSMGGEELVAAYYSDTKADDYSLKGNVRRHLQPRKSILKSISSHSFNRQADEETVDYTQQYAHTVAFGLLDNENIDLASKNSRQSLGGRRVSFAPNAHVRMFERQASRTPRSSVGILYAESTPTTTKSTHSRRSSIQNIGSISKPNAVSPNIFQGEGESLGEESMEIEDEDSYGVEVGAISQLNGDDQNVEGEETMEIEEEDMDMDMTQHIYGGIIRQASMTTNGTVEIDVDAETEDEDGQDNNEAEGDEEKTMDFTIAVGGFLPPQAPVGATSNRNSIGYSFTVAHDENAKKLIPGEAIEGEDYVMEETEAYGQIIGQDVSFSSGSEDTIGSKNGEKTMTFTFNHAEVAWNHNQDYDDNDGNEIMEMTTSVGGIVNPPSVFPGRADSSNVQNTGPLSGTPSFARQTISSARKSSGTAKRNVFAPSPSPLQSTTPNILGMRAAEEVAKRLSFGSIISSEEKTRMREDSQRQDGEESTKRNRINAVADETFGITLIQQEAQQFKPMNETSDDEPQLDAQTNTTPSSDPFQSQILSARQSSLGTAMRLSLPDPQPQAAIPEPLAEEENNKNIEDEVMERQEHEIPQNISLSAFLEMTGVQFLEGLPGMLRRRSSVAKGILGQSYSGGERDFSLHEYTEAQVNSIFLNMYTWAANKLRDDIKTGNDELSLVSARCDLDSPPVIQEYLLASDEDKQLFEMTFKSYKTNTHLKAREMWYDWKWQLLETIKPDVESMLNDMKNDNKRLTEITEQTTALLPQLRARQIELQAELQKERDAVVEIATCDQGELATYKEAIAEQSAQINNFSTELADSKSKLFILTCKLQELNAKRQESVAAINHAKSQCDQYTRSDAIRLQEEYTSLQHLHLWNVSKSLPDILQLTYDAEITLSFTCHMYVPDISSANLVYLDNRIKQLKRSNDGIKGESPTKCLFEIAKKCMGDMVGDKKWDLSAFVLQIGLLWSRAQRLRAELRYLAFHHPLAITFKPEACSMQILATVMIKKKKSKVMVTFEIDEEKMRGFPGSLASIKTGVKGVYGTVNINLLEQVAKQTVQCSRPEAYLGTFLQVCVEVRERYTQA</sequence>
<dbReference type="SMART" id="SM00787">
    <property type="entry name" value="Spc7"/>
    <property type="match status" value="1"/>
</dbReference>
<evidence type="ECO:0000313" key="4">
    <source>
        <dbReference type="Proteomes" id="UP000094043"/>
    </source>
</evidence>
<keyword evidence="4" id="KW-1185">Reference proteome</keyword>
<dbReference type="OrthoDB" id="5592879at2759"/>
<keyword evidence="1" id="KW-0175">Coiled coil</keyword>
<dbReference type="InterPro" id="IPR033338">
    <property type="entry name" value="Spc105/Spc7"/>
</dbReference>
<feature type="region of interest" description="Disordered" evidence="2">
    <location>
        <begin position="425"/>
        <end position="475"/>
    </location>
</feature>